<dbReference type="SUPFAM" id="SSF55729">
    <property type="entry name" value="Acyl-CoA N-acyltransferases (Nat)"/>
    <property type="match status" value="1"/>
</dbReference>
<dbReference type="PANTHER" id="PTHR43233">
    <property type="entry name" value="FAMILY N-ACETYLTRANSFERASE, PUTATIVE (AFU_ORTHOLOGUE AFUA_6G03350)-RELATED"/>
    <property type="match status" value="1"/>
</dbReference>
<dbReference type="InterPro" id="IPR016181">
    <property type="entry name" value="Acyl_CoA_acyltransferase"/>
</dbReference>
<dbReference type="InterPro" id="IPR000182">
    <property type="entry name" value="GNAT_dom"/>
</dbReference>
<feature type="domain" description="N-acetyltransferase" evidence="1">
    <location>
        <begin position="2"/>
        <end position="136"/>
    </location>
</feature>
<dbReference type="RefSeq" id="WP_309200888.1">
    <property type="nucleotide sequence ID" value="NZ_CP133548.1"/>
</dbReference>
<dbReference type="Pfam" id="PF13673">
    <property type="entry name" value="Acetyltransf_10"/>
    <property type="match status" value="1"/>
</dbReference>
<dbReference type="Gene3D" id="3.40.630.30">
    <property type="match status" value="1"/>
</dbReference>
<dbReference type="GO" id="GO:0016747">
    <property type="term" value="F:acyltransferase activity, transferring groups other than amino-acyl groups"/>
    <property type="evidence" value="ECO:0007669"/>
    <property type="project" value="InterPro"/>
</dbReference>
<dbReference type="KEGG" id="plei:Q9312_10965"/>
<dbReference type="Proteomes" id="UP001239782">
    <property type="component" value="Chromosome"/>
</dbReference>
<organism evidence="2 3">
    <name type="scientific">Pleionea litopenaei</name>
    <dbReference type="NCBI Taxonomy" id="3070815"/>
    <lineage>
        <taxon>Bacteria</taxon>
        <taxon>Pseudomonadati</taxon>
        <taxon>Pseudomonadota</taxon>
        <taxon>Gammaproteobacteria</taxon>
        <taxon>Oceanospirillales</taxon>
        <taxon>Pleioneaceae</taxon>
        <taxon>Pleionea</taxon>
    </lineage>
</organism>
<dbReference type="InterPro" id="IPR053144">
    <property type="entry name" value="Acetyltransferase_Butenolide"/>
</dbReference>
<name>A0AA51X654_9GAMM</name>
<dbReference type="CDD" id="cd04301">
    <property type="entry name" value="NAT_SF"/>
    <property type="match status" value="1"/>
</dbReference>
<keyword evidence="2" id="KW-0808">Transferase</keyword>
<dbReference type="PROSITE" id="PS51186">
    <property type="entry name" value="GNAT"/>
    <property type="match status" value="1"/>
</dbReference>
<gene>
    <name evidence="2" type="ORF">Q9312_10965</name>
</gene>
<dbReference type="AlphaFoldDB" id="A0AA51X654"/>
<evidence type="ECO:0000259" key="1">
    <source>
        <dbReference type="PROSITE" id="PS51186"/>
    </source>
</evidence>
<reference evidence="2 3" key="1">
    <citation type="submission" date="2023-08" db="EMBL/GenBank/DDBJ databases">
        <title>Pleionea litopenaei sp. nov., isolated from stomach of juvenile Litopenaeus vannamei.</title>
        <authorList>
            <person name="Rho A.M."/>
            <person name="Hwang C.Y."/>
        </authorList>
    </citation>
    <scope>NUCLEOTIDE SEQUENCE [LARGE SCALE GENOMIC DNA]</scope>
    <source>
        <strain evidence="2 3">HL-JVS1</strain>
    </source>
</reference>
<evidence type="ECO:0000313" key="3">
    <source>
        <dbReference type="Proteomes" id="UP001239782"/>
    </source>
</evidence>
<keyword evidence="2" id="KW-0012">Acyltransferase</keyword>
<keyword evidence="3" id="KW-1185">Reference proteome</keyword>
<dbReference type="EC" id="2.3.1.-" evidence="2"/>
<sequence length="136" mass="15596">MIEYFSDKEINTQQFKELLQRSSLSERRPIDDDDCLTQMVTNADVMITAWHEETLVGVARSVTDYSFCCYLSDLAVDQRFQNQGVGRRLQLLTLDQLGPKCTLILLAAPAAHSYYEHLGFTAHPRCWVIEPGQQIR</sequence>
<evidence type="ECO:0000313" key="2">
    <source>
        <dbReference type="EMBL" id="WMS85735.1"/>
    </source>
</evidence>
<dbReference type="EMBL" id="CP133548">
    <property type="protein sequence ID" value="WMS85735.1"/>
    <property type="molecule type" value="Genomic_DNA"/>
</dbReference>
<accession>A0AA51X654</accession>
<protein>
    <submittedName>
        <fullName evidence="2">GNAT family N-acetyltransferase</fullName>
        <ecNumber evidence="2">2.3.1.-</ecNumber>
    </submittedName>
</protein>
<dbReference type="PANTHER" id="PTHR43233:SF1">
    <property type="entry name" value="FAMILY N-ACETYLTRANSFERASE, PUTATIVE (AFU_ORTHOLOGUE AFUA_6G03350)-RELATED"/>
    <property type="match status" value="1"/>
</dbReference>
<proteinExistence type="predicted"/>